<protein>
    <submittedName>
        <fullName evidence="11">Methyl-accepting chemotaxis protein domain-containing protein, double Cache domain-containing</fullName>
    </submittedName>
</protein>
<evidence type="ECO:0000256" key="6">
    <source>
        <dbReference type="ARBA" id="ARBA00023136"/>
    </source>
</evidence>
<feature type="domain" description="Methyl-accepting transducer" evidence="10">
    <location>
        <begin position="604"/>
        <end position="833"/>
    </location>
</feature>
<evidence type="ECO:0000256" key="7">
    <source>
        <dbReference type="ARBA" id="ARBA00029447"/>
    </source>
</evidence>
<gene>
    <name evidence="11" type="ORF">dnm_084360</name>
</gene>
<dbReference type="Gene3D" id="1.10.287.950">
    <property type="entry name" value="Methyl-accepting chemotaxis protein"/>
    <property type="match status" value="1"/>
</dbReference>
<dbReference type="AlphaFoldDB" id="A0A975BVP5"/>
<comment type="similarity">
    <text evidence="7">Belongs to the methyl-accepting chemotaxis (MCP) protein family.</text>
</comment>
<dbReference type="GO" id="GO:0004888">
    <property type="term" value="F:transmembrane signaling receptor activity"/>
    <property type="evidence" value="ECO:0007669"/>
    <property type="project" value="TreeGrafter"/>
</dbReference>
<dbReference type="PROSITE" id="PS50111">
    <property type="entry name" value="CHEMOTAXIS_TRANSDUC_2"/>
    <property type="match status" value="1"/>
</dbReference>
<evidence type="ECO:0000256" key="1">
    <source>
        <dbReference type="ARBA" id="ARBA00004651"/>
    </source>
</evidence>
<reference evidence="11" key="1">
    <citation type="journal article" date="2021" name="Microb. Physiol.">
        <title>Proteogenomic Insights into the Physiology of Marine, Sulfate-Reducing, Filamentous Desulfonema limicola and Desulfonema magnum.</title>
        <authorList>
            <person name="Schnaars V."/>
            <person name="Wohlbrand L."/>
            <person name="Scheve S."/>
            <person name="Hinrichs C."/>
            <person name="Reinhardt R."/>
            <person name="Rabus R."/>
        </authorList>
    </citation>
    <scope>NUCLEOTIDE SEQUENCE</scope>
    <source>
        <strain evidence="11">4be13</strain>
    </source>
</reference>
<keyword evidence="12" id="KW-1185">Reference proteome</keyword>
<keyword evidence="6 9" id="KW-0472">Membrane</keyword>
<dbReference type="PANTHER" id="PTHR43531">
    <property type="entry name" value="PROTEIN ICFG"/>
    <property type="match status" value="1"/>
</dbReference>
<evidence type="ECO:0000256" key="4">
    <source>
        <dbReference type="ARBA" id="ARBA00022692"/>
    </source>
</evidence>
<keyword evidence="4 9" id="KW-0812">Transmembrane</keyword>
<evidence type="ECO:0000256" key="5">
    <source>
        <dbReference type="ARBA" id="ARBA00022989"/>
    </source>
</evidence>
<evidence type="ECO:0000256" key="9">
    <source>
        <dbReference type="SAM" id="Phobius"/>
    </source>
</evidence>
<dbReference type="Proteomes" id="UP000663722">
    <property type="component" value="Chromosome"/>
</dbReference>
<organism evidence="11 12">
    <name type="scientific">Desulfonema magnum</name>
    <dbReference type="NCBI Taxonomy" id="45655"/>
    <lineage>
        <taxon>Bacteria</taxon>
        <taxon>Pseudomonadati</taxon>
        <taxon>Thermodesulfobacteriota</taxon>
        <taxon>Desulfobacteria</taxon>
        <taxon>Desulfobacterales</taxon>
        <taxon>Desulfococcaceae</taxon>
        <taxon>Desulfonema</taxon>
    </lineage>
</organism>
<comment type="subcellular location">
    <subcellularLocation>
        <location evidence="1">Cell membrane</location>
        <topology evidence="1">Multi-pass membrane protein</topology>
    </subcellularLocation>
</comment>
<evidence type="ECO:0000256" key="2">
    <source>
        <dbReference type="ARBA" id="ARBA00022475"/>
    </source>
</evidence>
<dbReference type="Pfam" id="PF02743">
    <property type="entry name" value="dCache_1"/>
    <property type="match status" value="1"/>
</dbReference>
<feature type="transmembrane region" description="Helical" evidence="9">
    <location>
        <begin position="564"/>
        <end position="586"/>
    </location>
</feature>
<proteinExistence type="inferred from homology"/>
<accession>A0A975BVP5</accession>
<keyword evidence="5 9" id="KW-1133">Transmembrane helix</keyword>
<dbReference type="KEGG" id="dmm:dnm_084360"/>
<evidence type="ECO:0000256" key="8">
    <source>
        <dbReference type="PROSITE-ProRule" id="PRU00284"/>
    </source>
</evidence>
<dbReference type="SUPFAM" id="SSF58104">
    <property type="entry name" value="Methyl-accepting chemotaxis protein (MCP) signaling domain"/>
    <property type="match status" value="1"/>
</dbReference>
<dbReference type="GO" id="GO:0007165">
    <property type="term" value="P:signal transduction"/>
    <property type="evidence" value="ECO:0007669"/>
    <property type="project" value="UniProtKB-KW"/>
</dbReference>
<dbReference type="InterPro" id="IPR033479">
    <property type="entry name" value="dCache_1"/>
</dbReference>
<dbReference type="PANTHER" id="PTHR43531:SF11">
    <property type="entry name" value="METHYL-ACCEPTING CHEMOTAXIS PROTEIN 3"/>
    <property type="match status" value="1"/>
</dbReference>
<evidence type="ECO:0000313" key="12">
    <source>
        <dbReference type="Proteomes" id="UP000663722"/>
    </source>
</evidence>
<sequence length="857" mass="93941">MLKKMKIRTKLLAAFLAVGVIPFAIIGGISVMNSASALSEQAFGKLEAMREVKKAQIINFFAECERSMDIPIETVVTLRQAALEKLHTVQEIKKAQVEEYFKKCLSDIRVISENVMIANALDRFEGVFDEDGRLNESMYNFLEEDIYGKSLMRFKEEYGYYDLLLITKHGHIVYTLNKESDLGQNLFSPLKNSALGKCFQKGLKEVTIQDFDAYPFSNNQQISFIAAPILQYEEVVGVVVLKLNKDPVNAIIQRRGGMEKTAETYLVGKSDNTISYRSDRIVKKGNIGQAKSDNEFDNRALSGQTGDMVTIGSTGTMEIVSYVPIKIPGLNWAMVTTVSLEEAVVPKSKGEDEDYFTKYIHKYGYHDIFLIHSGGDVIYSAAREADYGSNILTGEYADSGLGKLVRKVLETKTFGFADVASYAPSGGEPAAFIARPVLYNGEVELVVALQLPIEVINDVMQERSGMGETEETYLVGTDKLMRSDSYTDPENYSVKAVFEHPEKRRISTEASQEALSGKAGRKLTRNYNGRQVLSAYTPLKVWDTRWALIAEIDEAEALGPVRDILRLTGIVTVISVIAIIAVSLLFSSYIVKPVSQVISGLIESAYQVASAANEISVTSQLQSGNAAEQAGSSEESASALDAMIVMSQETLELTGGAEQLMNENIEKSAHSLKALDELTREMSQIELDSGQMGEIIKTIDDIAFQTNLLALNAAVEAARAGEAGTGFAVVAEEVRNLALRTAEAAKNTQKLLDETVGRVSQATHSIKNVNTDFKGIIDSASIMSEQMASLTKANKELNLKIEQVRFAVNDMERSSQEVAAGSQETAASSEELSAQALVMKEFVNELAALIGEIVKKQ</sequence>
<evidence type="ECO:0000256" key="3">
    <source>
        <dbReference type="ARBA" id="ARBA00022500"/>
    </source>
</evidence>
<dbReference type="GO" id="GO:0006935">
    <property type="term" value="P:chemotaxis"/>
    <property type="evidence" value="ECO:0007669"/>
    <property type="project" value="UniProtKB-KW"/>
</dbReference>
<dbReference type="Pfam" id="PF00015">
    <property type="entry name" value="MCPsignal"/>
    <property type="match status" value="1"/>
</dbReference>
<dbReference type="EMBL" id="CP061800">
    <property type="protein sequence ID" value="QTA92357.1"/>
    <property type="molecule type" value="Genomic_DNA"/>
</dbReference>
<dbReference type="Gene3D" id="3.30.450.20">
    <property type="entry name" value="PAS domain"/>
    <property type="match status" value="2"/>
</dbReference>
<evidence type="ECO:0000313" key="11">
    <source>
        <dbReference type="EMBL" id="QTA92357.1"/>
    </source>
</evidence>
<evidence type="ECO:0000259" key="10">
    <source>
        <dbReference type="PROSITE" id="PS50111"/>
    </source>
</evidence>
<keyword evidence="2" id="KW-1003">Cell membrane</keyword>
<dbReference type="SMART" id="SM00283">
    <property type="entry name" value="MA"/>
    <property type="match status" value="1"/>
</dbReference>
<dbReference type="GO" id="GO:0005886">
    <property type="term" value="C:plasma membrane"/>
    <property type="evidence" value="ECO:0007669"/>
    <property type="project" value="UniProtKB-SubCell"/>
</dbReference>
<keyword evidence="8" id="KW-0807">Transducer</keyword>
<dbReference type="InterPro" id="IPR051310">
    <property type="entry name" value="MCP_chemotaxis"/>
</dbReference>
<dbReference type="InterPro" id="IPR004089">
    <property type="entry name" value="MCPsignal_dom"/>
</dbReference>
<keyword evidence="3" id="KW-0145">Chemotaxis</keyword>
<name>A0A975BVP5_9BACT</name>
<dbReference type="RefSeq" id="WP_207679754.1">
    <property type="nucleotide sequence ID" value="NZ_CP061800.1"/>
</dbReference>